<dbReference type="OrthoDB" id="2017893at2759"/>
<evidence type="ECO:0000313" key="2">
    <source>
        <dbReference type="Proteomes" id="UP001055439"/>
    </source>
</evidence>
<name>A0A9E7GNR5_9LILI</name>
<gene>
    <name evidence="1" type="ORF">MUK42_12390</name>
</gene>
<dbReference type="Proteomes" id="UP001055439">
    <property type="component" value="Chromosome 7"/>
</dbReference>
<sequence>MLFSQLMTYTDTFLNLICHRGSLLQVLLAVRGGWMNPQQPSSSYTGNVVIAPREIGANCPGYLSRVLTTEVRCLHLCFLISTRDDFWPISALLLRAARSKETPLGRSPDPRRRALRASTQVQPGDRTRILGLVRSPPPSRDFLDFPNPNHFSLYCRWCLLLLPLSLLVAPALAVARRSCSSCYCRLLPLPLPQQARRDSSQQRIEITHIALAIADEVISLIRPCGDTFLPTTGTSNLSRYRGECVPREAKHELHRANINFALMNLEGRGDPATTAALDAGPVEVPEACLTMHA</sequence>
<proteinExistence type="predicted"/>
<organism evidence="1 2">
    <name type="scientific">Musa troglodytarum</name>
    <name type="common">fe'i banana</name>
    <dbReference type="NCBI Taxonomy" id="320322"/>
    <lineage>
        <taxon>Eukaryota</taxon>
        <taxon>Viridiplantae</taxon>
        <taxon>Streptophyta</taxon>
        <taxon>Embryophyta</taxon>
        <taxon>Tracheophyta</taxon>
        <taxon>Spermatophyta</taxon>
        <taxon>Magnoliopsida</taxon>
        <taxon>Liliopsida</taxon>
        <taxon>Zingiberales</taxon>
        <taxon>Musaceae</taxon>
        <taxon>Musa</taxon>
    </lineage>
</organism>
<evidence type="ECO:0000313" key="1">
    <source>
        <dbReference type="EMBL" id="URE18105.1"/>
    </source>
</evidence>
<keyword evidence="2" id="KW-1185">Reference proteome</keyword>
<dbReference type="AlphaFoldDB" id="A0A9E7GNR5"/>
<accession>A0A9E7GNR5</accession>
<protein>
    <submittedName>
        <fullName evidence="1">Uncharacterized protein</fullName>
    </submittedName>
</protein>
<dbReference type="EMBL" id="CP097509">
    <property type="protein sequence ID" value="URE18105.1"/>
    <property type="molecule type" value="Genomic_DNA"/>
</dbReference>
<reference evidence="1" key="1">
    <citation type="submission" date="2022-05" db="EMBL/GenBank/DDBJ databases">
        <title>The Musa troglodytarum L. genome provides insights into the mechanism of non-climacteric behaviour and enrichment of carotenoids.</title>
        <authorList>
            <person name="Wang J."/>
        </authorList>
    </citation>
    <scope>NUCLEOTIDE SEQUENCE</scope>
    <source>
        <tissue evidence="1">Leaf</tissue>
    </source>
</reference>